<dbReference type="AlphaFoldDB" id="A0A7Z8K106"/>
<name>A0A7Z8K106_9CELL</name>
<protein>
    <recommendedName>
        <fullName evidence="3">DUF4375 domain-containing protein</fullName>
    </recommendedName>
</protein>
<gene>
    <name evidence="1" type="ORF">FA014_03805</name>
</gene>
<evidence type="ECO:0000313" key="2">
    <source>
        <dbReference type="Proteomes" id="UP000308121"/>
    </source>
</evidence>
<reference evidence="1 2" key="1">
    <citation type="submission" date="2019-05" db="EMBL/GenBank/DDBJ databases">
        <title>Genome sequence of Cellulomonas hominis strain CS1.</title>
        <authorList>
            <person name="Belmont J."/>
            <person name="Maclea K.S."/>
        </authorList>
    </citation>
    <scope>NUCLEOTIDE SEQUENCE [LARGE SCALE GENOMIC DNA]</scope>
    <source>
        <strain evidence="1 2">CS1</strain>
    </source>
</reference>
<dbReference type="EMBL" id="SZYE01000015">
    <property type="protein sequence ID" value="TKR26780.1"/>
    <property type="molecule type" value="Genomic_DNA"/>
</dbReference>
<evidence type="ECO:0008006" key="3">
    <source>
        <dbReference type="Google" id="ProtNLM"/>
    </source>
</evidence>
<proteinExistence type="predicted"/>
<dbReference type="InterPro" id="IPR014942">
    <property type="entry name" value="AbiEii"/>
</dbReference>
<evidence type="ECO:0000313" key="1">
    <source>
        <dbReference type="EMBL" id="TKR26780.1"/>
    </source>
</evidence>
<comment type="caution">
    <text evidence="1">The sequence shown here is derived from an EMBL/GenBank/DDBJ whole genome shotgun (WGS) entry which is preliminary data.</text>
</comment>
<dbReference type="Pfam" id="PF08843">
    <property type="entry name" value="AbiEii"/>
    <property type="match status" value="1"/>
</dbReference>
<accession>A0A7Z8K106</accession>
<dbReference type="OrthoDB" id="9780929at2"/>
<sequence length="182" mass="19964">MGSRGGPNPHAMHTVRSMVVEYAITELGDDESTWPEFAPVMIEVLAPERTLLEKCALLHNLGAKIAQDQDQVALEYIGRAGRHYYDVARLLSDEGVRDSLDALGPDGVEKFAANIDEASDNAGWRFEPRPEDRYGVSVAFDADAPCHANAAAAYESAMPTFDGEAPTFVDVLTTVRKYRHLI</sequence>
<dbReference type="Proteomes" id="UP000308121">
    <property type="component" value="Unassembled WGS sequence"/>
</dbReference>
<organism evidence="1 2">
    <name type="scientific">Cellulomonas hominis</name>
    <dbReference type="NCBI Taxonomy" id="156981"/>
    <lineage>
        <taxon>Bacteria</taxon>
        <taxon>Bacillati</taxon>
        <taxon>Actinomycetota</taxon>
        <taxon>Actinomycetes</taxon>
        <taxon>Micrococcales</taxon>
        <taxon>Cellulomonadaceae</taxon>
        <taxon>Cellulomonas</taxon>
    </lineage>
</organism>